<feature type="transmembrane region" description="Helical" evidence="12">
    <location>
        <begin position="221"/>
        <end position="238"/>
    </location>
</feature>
<keyword evidence="8 12" id="KW-0249">Electron transport</keyword>
<comment type="subcellular location">
    <subcellularLocation>
        <location evidence="12">Cell inner membrane</location>
    </subcellularLocation>
    <subcellularLocation>
        <location evidence="1">Cell membrane</location>
        <topology evidence="1">Multi-pass membrane protein</topology>
    </subcellularLocation>
</comment>
<reference evidence="14 15" key="1">
    <citation type="submission" date="2017-12" db="EMBL/GenBank/DDBJ databases">
        <title>Genome sequence of the active heterotrophic nitrifier-denitrifier, Cupriavidus pauculus UM1.</title>
        <authorList>
            <person name="Putonti C."/>
            <person name="Castignetti D."/>
        </authorList>
    </citation>
    <scope>NUCLEOTIDE SEQUENCE [LARGE SCALE GENOMIC DNA]</scope>
    <source>
        <strain evidence="14 15">UM1</strain>
    </source>
</reference>
<evidence type="ECO:0000256" key="1">
    <source>
        <dbReference type="ARBA" id="ARBA00004651"/>
    </source>
</evidence>
<evidence type="ECO:0000256" key="5">
    <source>
        <dbReference type="ARBA" id="ARBA00022617"/>
    </source>
</evidence>
<evidence type="ECO:0000313" key="14">
    <source>
        <dbReference type="EMBL" id="PLQ00708.1"/>
    </source>
</evidence>
<keyword evidence="10 12" id="KW-0408">Iron</keyword>
<feature type="transmembrane region" description="Helical" evidence="12">
    <location>
        <begin position="185"/>
        <end position="209"/>
    </location>
</feature>
<dbReference type="AlphaFoldDB" id="A0A2N5CER9"/>
<dbReference type="InterPro" id="IPR002585">
    <property type="entry name" value="Cyt-d_ubiquinol_oxidase_su_1"/>
</dbReference>
<feature type="transmembrane region" description="Helical" evidence="12">
    <location>
        <begin position="408"/>
        <end position="430"/>
    </location>
</feature>
<evidence type="ECO:0000256" key="3">
    <source>
        <dbReference type="ARBA" id="ARBA00022448"/>
    </source>
</evidence>
<dbReference type="GO" id="GO:0046872">
    <property type="term" value="F:metal ion binding"/>
    <property type="evidence" value="ECO:0007669"/>
    <property type="project" value="UniProtKB-UniRule"/>
</dbReference>
<name>A0A2N5CER9_9BURK</name>
<dbReference type="EMBL" id="PJRP01000003">
    <property type="protein sequence ID" value="PLQ00708.1"/>
    <property type="molecule type" value="Genomic_DNA"/>
</dbReference>
<gene>
    <name evidence="14" type="ORF">CYJ10_09640</name>
</gene>
<sequence>MFASVDPVILARIQFAANITFHILFPTISISLAWVLLFFKLRYNKTGDESWMDAYRVWVKIFALTFALGVVSGITMSFQFGTNWPGYMETVGNIAGPLLAYEVLTAFFLEATFLGIMLFGMRRVGNRMHTIATLLVAGGTTLSAFWILALNSWMQTPAGFEMIDGRAHVISWLEVIFNPSFPYRLVHMLLASGLTVAFLLAGISAYRWLRGDRTREVMHSLRTGVTLAALLIPLQIVAGDLHGLNTLHHQPAKIAAMEGIWKTEKGAPAVLFGLPNAATQSNDFEIAIPKLASIYLTHKADGEIKGIDAFGDRHPPVAPLFFAFRIMVGVGLLMLAVSWLGTWQIRRQGAPSPWLARVLVAMTFSGWIALVAGWYVTEIGRQPYLVYGVLTTAQAASKVPAAMIGSTLAMYLSLYLALIVAYISVVFHLARKAGKTDASGPAVGTPQAIIGQPRSAQ</sequence>
<dbReference type="GO" id="GO:0005886">
    <property type="term" value="C:plasma membrane"/>
    <property type="evidence" value="ECO:0007669"/>
    <property type="project" value="UniProtKB-SubCell"/>
</dbReference>
<feature type="transmembrane region" description="Helical" evidence="12">
    <location>
        <begin position="354"/>
        <end position="376"/>
    </location>
</feature>
<protein>
    <submittedName>
        <fullName evidence="14">Cytochrome ubiquinol oxidase subunit I</fullName>
    </submittedName>
</protein>
<evidence type="ECO:0000256" key="8">
    <source>
        <dbReference type="ARBA" id="ARBA00022982"/>
    </source>
</evidence>
<evidence type="ECO:0000256" key="9">
    <source>
        <dbReference type="ARBA" id="ARBA00022989"/>
    </source>
</evidence>
<feature type="transmembrane region" description="Helical" evidence="12">
    <location>
        <begin position="320"/>
        <end position="342"/>
    </location>
</feature>
<accession>A0A2N5CER9</accession>
<keyword evidence="4 12" id="KW-1003">Cell membrane</keyword>
<keyword evidence="7 12" id="KW-0479">Metal-binding</keyword>
<dbReference type="GO" id="GO:0019646">
    <property type="term" value="P:aerobic electron transport chain"/>
    <property type="evidence" value="ECO:0007669"/>
    <property type="project" value="InterPro"/>
</dbReference>
<dbReference type="PIRSF" id="PIRSF006446">
    <property type="entry name" value="Cyt_quinol_oxidase_1"/>
    <property type="match status" value="1"/>
</dbReference>
<evidence type="ECO:0000256" key="10">
    <source>
        <dbReference type="ARBA" id="ARBA00023004"/>
    </source>
</evidence>
<keyword evidence="5 12" id="KW-0349">Heme</keyword>
<feature type="transmembrane region" description="Helical" evidence="12">
    <location>
        <begin position="131"/>
        <end position="154"/>
    </location>
</feature>
<keyword evidence="9 12" id="KW-1133">Transmembrane helix</keyword>
<feature type="region of interest" description="Disordered" evidence="13">
    <location>
        <begin position="436"/>
        <end position="457"/>
    </location>
</feature>
<evidence type="ECO:0000256" key="7">
    <source>
        <dbReference type="ARBA" id="ARBA00022723"/>
    </source>
</evidence>
<dbReference type="RefSeq" id="WP_101681275.1">
    <property type="nucleotide sequence ID" value="NZ_PJRP01000003.1"/>
</dbReference>
<dbReference type="STRING" id="82633.GCA_000974605_02691"/>
<evidence type="ECO:0000256" key="13">
    <source>
        <dbReference type="SAM" id="MobiDB-lite"/>
    </source>
</evidence>
<evidence type="ECO:0000256" key="2">
    <source>
        <dbReference type="ARBA" id="ARBA00009819"/>
    </source>
</evidence>
<feature type="transmembrane region" description="Helical" evidence="12">
    <location>
        <begin position="98"/>
        <end position="119"/>
    </location>
</feature>
<dbReference type="GO" id="GO:0016682">
    <property type="term" value="F:oxidoreductase activity, acting on diphenols and related substances as donors, oxygen as acceptor"/>
    <property type="evidence" value="ECO:0007669"/>
    <property type="project" value="TreeGrafter"/>
</dbReference>
<dbReference type="PANTHER" id="PTHR30365:SF14">
    <property type="entry name" value="CYTOCHROME BD MENAQUINOL OXIDASE SUBUNIT I-RELATED"/>
    <property type="match status" value="1"/>
</dbReference>
<keyword evidence="6 12" id="KW-0812">Transmembrane</keyword>
<keyword evidence="3 12" id="KW-0813">Transport</keyword>
<evidence type="ECO:0000256" key="4">
    <source>
        <dbReference type="ARBA" id="ARBA00022475"/>
    </source>
</evidence>
<keyword evidence="11 12" id="KW-0472">Membrane</keyword>
<feature type="transmembrane region" description="Helical" evidence="12">
    <location>
        <begin position="15"/>
        <end position="37"/>
    </location>
</feature>
<dbReference type="Pfam" id="PF01654">
    <property type="entry name" value="Cyt_bd_oxida_I"/>
    <property type="match status" value="1"/>
</dbReference>
<evidence type="ECO:0000313" key="15">
    <source>
        <dbReference type="Proteomes" id="UP000234341"/>
    </source>
</evidence>
<proteinExistence type="inferred from homology"/>
<dbReference type="GO" id="GO:0070069">
    <property type="term" value="C:cytochrome complex"/>
    <property type="evidence" value="ECO:0007669"/>
    <property type="project" value="UniProtKB-UniRule"/>
</dbReference>
<comment type="similarity">
    <text evidence="2 12">Belongs to the cytochrome ubiquinol oxidase subunit 1 family.</text>
</comment>
<feature type="transmembrane region" description="Helical" evidence="12">
    <location>
        <begin position="57"/>
        <end position="78"/>
    </location>
</feature>
<comment type="caution">
    <text evidence="14">The sequence shown here is derived from an EMBL/GenBank/DDBJ whole genome shotgun (WGS) entry which is preliminary data.</text>
</comment>
<evidence type="ECO:0000256" key="11">
    <source>
        <dbReference type="ARBA" id="ARBA00023136"/>
    </source>
</evidence>
<dbReference type="GO" id="GO:0009055">
    <property type="term" value="F:electron transfer activity"/>
    <property type="evidence" value="ECO:0007669"/>
    <property type="project" value="UniProtKB-UniRule"/>
</dbReference>
<evidence type="ECO:0000256" key="6">
    <source>
        <dbReference type="ARBA" id="ARBA00022692"/>
    </source>
</evidence>
<dbReference type="OrthoDB" id="9807042at2"/>
<evidence type="ECO:0000256" key="12">
    <source>
        <dbReference type="PIRNR" id="PIRNR006446"/>
    </source>
</evidence>
<organism evidence="14 15">
    <name type="scientific">Cupriavidus pauculus</name>
    <dbReference type="NCBI Taxonomy" id="82633"/>
    <lineage>
        <taxon>Bacteria</taxon>
        <taxon>Pseudomonadati</taxon>
        <taxon>Pseudomonadota</taxon>
        <taxon>Betaproteobacteria</taxon>
        <taxon>Burkholderiales</taxon>
        <taxon>Burkholderiaceae</taxon>
        <taxon>Cupriavidus</taxon>
    </lineage>
</organism>
<dbReference type="PANTHER" id="PTHR30365">
    <property type="entry name" value="CYTOCHROME D UBIQUINOL OXIDASE"/>
    <property type="match status" value="1"/>
</dbReference>
<dbReference type="GO" id="GO:0020037">
    <property type="term" value="F:heme binding"/>
    <property type="evidence" value="ECO:0007669"/>
    <property type="project" value="TreeGrafter"/>
</dbReference>
<dbReference type="Proteomes" id="UP000234341">
    <property type="component" value="Unassembled WGS sequence"/>
</dbReference>